<evidence type="ECO:0000259" key="1">
    <source>
        <dbReference type="Pfam" id="PF01368"/>
    </source>
</evidence>
<evidence type="ECO:0000313" key="3">
    <source>
        <dbReference type="EMBL" id="OUP61748.1"/>
    </source>
</evidence>
<dbReference type="InterPro" id="IPR038763">
    <property type="entry name" value="DHH_sf"/>
</dbReference>
<dbReference type="Proteomes" id="UP000195447">
    <property type="component" value="Unassembled WGS sequence"/>
</dbReference>
<dbReference type="Pfam" id="PF01368">
    <property type="entry name" value="DHH"/>
    <property type="match status" value="1"/>
</dbReference>
<name>A0A1Y4LYT1_9FIRM</name>
<dbReference type="PANTHER" id="PTHR47618:SF1">
    <property type="entry name" value="BIFUNCTIONAL OLIGORIBONUCLEASE AND PAP PHOSPHATASE NRNA"/>
    <property type="match status" value="1"/>
</dbReference>
<dbReference type="InterPro" id="IPR003156">
    <property type="entry name" value="DHHA1_dom"/>
</dbReference>
<dbReference type="Pfam" id="PF02272">
    <property type="entry name" value="DHHA1"/>
    <property type="match status" value="1"/>
</dbReference>
<dbReference type="SUPFAM" id="SSF64182">
    <property type="entry name" value="DHH phosphoesterases"/>
    <property type="match status" value="1"/>
</dbReference>
<organism evidence="3 4">
    <name type="scientific">Faecalitalea cylindroides</name>
    <dbReference type="NCBI Taxonomy" id="39483"/>
    <lineage>
        <taxon>Bacteria</taxon>
        <taxon>Bacillati</taxon>
        <taxon>Bacillota</taxon>
        <taxon>Erysipelotrichia</taxon>
        <taxon>Erysipelotrichales</taxon>
        <taxon>Erysipelotrichaceae</taxon>
        <taxon>Faecalitalea</taxon>
    </lineage>
</organism>
<dbReference type="EMBL" id="NFKM01000002">
    <property type="protein sequence ID" value="OUP61748.1"/>
    <property type="molecule type" value="Genomic_DNA"/>
</dbReference>
<evidence type="ECO:0000259" key="2">
    <source>
        <dbReference type="Pfam" id="PF02272"/>
    </source>
</evidence>
<feature type="domain" description="DHHA1" evidence="2">
    <location>
        <begin position="224"/>
        <end position="305"/>
    </location>
</feature>
<dbReference type="Gene3D" id="3.90.1640.10">
    <property type="entry name" value="inorganic pyrophosphatase (n-terminal core)"/>
    <property type="match status" value="1"/>
</dbReference>
<protein>
    <submittedName>
        <fullName evidence="3">Exopolyphosphatase</fullName>
    </submittedName>
</protein>
<sequence>MPNWLIDLIEQHSTIVLFRHVFPDMDALGSQLGFSLWLKNRYPQKRIYCLGQNNSLSDKLGFQMDEVTEDVLKDSLGIILDTSNASRVDDQRFTLCKQTCRIDHHVQVESFCDQEWIDDHASATCEMLALYFDHIQAYLPKQSAQLIYEGLIADNIRFTISTVREQTYDAAKYLYSQGVDVIEAERVNFNSSLLDYQYETLVRKQATVSNKFMYAIIDQKEYEEAGLTFSQAKEKVYVLSGIDEIEIWALFTQMEDGIHYSASLRSRTIPIRDVAVEYHGGGHECASGIKNLTLDQVHEIIDILTKRS</sequence>
<gene>
    <name evidence="3" type="ORF">B5F14_01970</name>
</gene>
<reference evidence="4" key="1">
    <citation type="submission" date="2017-04" db="EMBL/GenBank/DDBJ databases">
        <title>Function of individual gut microbiota members based on whole genome sequencing of pure cultures obtained from chicken caecum.</title>
        <authorList>
            <person name="Medvecky M."/>
            <person name="Cejkova D."/>
            <person name="Polansky O."/>
            <person name="Karasova D."/>
            <person name="Kubasova T."/>
            <person name="Cizek A."/>
            <person name="Rychlik I."/>
        </authorList>
    </citation>
    <scope>NUCLEOTIDE SEQUENCE [LARGE SCALE GENOMIC DNA]</scope>
    <source>
        <strain evidence="4">An178</strain>
    </source>
</reference>
<keyword evidence="4" id="KW-1185">Reference proteome</keyword>
<dbReference type="InterPro" id="IPR001667">
    <property type="entry name" value="DDH_dom"/>
</dbReference>
<accession>A0A1Y4LYT1</accession>
<feature type="domain" description="DDH" evidence="1">
    <location>
        <begin position="15"/>
        <end position="150"/>
    </location>
</feature>
<dbReference type="RefSeq" id="WP_087158189.1">
    <property type="nucleotide sequence ID" value="NZ_NFKM01000002.1"/>
</dbReference>
<comment type="caution">
    <text evidence="3">The sequence shown here is derived from an EMBL/GenBank/DDBJ whole genome shotgun (WGS) entry which is preliminary data.</text>
</comment>
<dbReference type="PANTHER" id="PTHR47618">
    <property type="entry name" value="BIFUNCTIONAL OLIGORIBONUCLEASE AND PAP PHOSPHATASE NRNA"/>
    <property type="match status" value="1"/>
</dbReference>
<dbReference type="GO" id="GO:0003676">
    <property type="term" value="F:nucleic acid binding"/>
    <property type="evidence" value="ECO:0007669"/>
    <property type="project" value="InterPro"/>
</dbReference>
<dbReference type="InterPro" id="IPR051319">
    <property type="entry name" value="Oligoribo/pAp-PDE_c-di-AMP_PDE"/>
</dbReference>
<dbReference type="AlphaFoldDB" id="A0A1Y4LYT1"/>
<dbReference type="Gene3D" id="3.10.310.30">
    <property type="match status" value="1"/>
</dbReference>
<evidence type="ECO:0000313" key="4">
    <source>
        <dbReference type="Proteomes" id="UP000195447"/>
    </source>
</evidence>
<proteinExistence type="predicted"/>